<keyword evidence="8" id="KW-0443">Lipid metabolism</keyword>
<dbReference type="InterPro" id="IPR006108">
    <property type="entry name" value="3HC_DH_C"/>
</dbReference>
<dbReference type="FunFam" id="3.40.50.720:FF:000258">
    <property type="entry name" value="Hydroxyacyl-coenzyme A dehydrogenase, mitochondrial"/>
    <property type="match status" value="1"/>
</dbReference>
<evidence type="ECO:0000256" key="10">
    <source>
        <dbReference type="ARBA" id="ARBA00049556"/>
    </source>
</evidence>
<comment type="catalytic activity">
    <reaction evidence="10">
        <text>a (3S)-3-hydroxyacyl-CoA + NAD(+) = a 3-oxoacyl-CoA + NADH + H(+)</text>
        <dbReference type="Rhea" id="RHEA:22432"/>
        <dbReference type="ChEBI" id="CHEBI:15378"/>
        <dbReference type="ChEBI" id="CHEBI:57318"/>
        <dbReference type="ChEBI" id="CHEBI:57540"/>
        <dbReference type="ChEBI" id="CHEBI:57945"/>
        <dbReference type="ChEBI" id="CHEBI:90726"/>
        <dbReference type="EC" id="1.1.1.35"/>
    </reaction>
</comment>
<dbReference type="InterPro" id="IPR006180">
    <property type="entry name" value="3-OHacyl-CoA_DH_CS"/>
</dbReference>
<dbReference type="AlphaFoldDB" id="A0A6M2DCF3"/>
<dbReference type="InterPro" id="IPR052242">
    <property type="entry name" value="Mito_3-hydroxyacyl-CoA_DH"/>
</dbReference>
<sequence length="309" mass="33531">MAHTVSFIKRGFATSSVRNAINNVTVIGGGLMGSGIAQVAAQTGHNVTLVEVNSDVLTKAQDSIKTNLTRVAKKLHKDDKVASEKFISSALDNLKGSTDVKSAVSNADLVVEAIIENIEIKHKLFTDVDKAAPPHAILASNTSSLSITEIASVTGRKDKFGGLHFFNPVPVMKLLEVIRTNETSEDTYNKMMEWGKAMGKTCITCKDTPGFVVNRLLVPYMSEAVKMLERGDASAKDIDIAMKLGAGYPMGPLELADYVGLDTTYFIIDGWHKKFPENPLFKPPSILSKMVKEGKLGIKSGEGFYSYKK</sequence>
<feature type="site" description="Important for catalytic activity" evidence="11">
    <location>
        <position position="164"/>
    </location>
</feature>
<evidence type="ECO:0000313" key="14">
    <source>
        <dbReference type="EMBL" id="NOV44013.1"/>
    </source>
</evidence>
<dbReference type="SUPFAM" id="SSF48179">
    <property type="entry name" value="6-phosphogluconate dehydrogenase C-terminal domain-like"/>
    <property type="match status" value="1"/>
</dbReference>
<proteinExistence type="inferred from homology"/>
<evidence type="ECO:0000256" key="8">
    <source>
        <dbReference type="ARBA" id="ARBA00023098"/>
    </source>
</evidence>
<dbReference type="InterPro" id="IPR022694">
    <property type="entry name" value="3-OHacyl-CoA_DH"/>
</dbReference>
<dbReference type="Pfam" id="PF00725">
    <property type="entry name" value="3HCDH"/>
    <property type="match status" value="1"/>
</dbReference>
<dbReference type="PROSITE" id="PS00067">
    <property type="entry name" value="3HCDH"/>
    <property type="match status" value="1"/>
</dbReference>
<evidence type="ECO:0000256" key="2">
    <source>
        <dbReference type="ARBA" id="ARBA00005005"/>
    </source>
</evidence>
<evidence type="ECO:0000256" key="9">
    <source>
        <dbReference type="ARBA" id="ARBA00023128"/>
    </source>
</evidence>
<keyword evidence="6" id="KW-0560">Oxidoreductase</keyword>
<accession>A0A6M2DCF3</accession>
<evidence type="ECO:0000256" key="5">
    <source>
        <dbReference type="ARBA" id="ARBA00022832"/>
    </source>
</evidence>
<evidence type="ECO:0000256" key="4">
    <source>
        <dbReference type="ARBA" id="ARBA00013000"/>
    </source>
</evidence>
<comment type="similarity">
    <text evidence="3">Belongs to the 3-hydroxyacyl-CoA dehydrogenase family.</text>
</comment>
<keyword evidence="7" id="KW-0520">NAD</keyword>
<keyword evidence="5" id="KW-0276">Fatty acid metabolism</keyword>
<evidence type="ECO:0000259" key="13">
    <source>
        <dbReference type="Pfam" id="PF02737"/>
    </source>
</evidence>
<protein>
    <recommendedName>
        <fullName evidence="4">3-hydroxyacyl-CoA dehydrogenase</fullName>
        <ecNumber evidence="4">1.1.1.35</ecNumber>
    </recommendedName>
</protein>
<dbReference type="GO" id="GO:0005759">
    <property type="term" value="C:mitochondrial matrix"/>
    <property type="evidence" value="ECO:0007669"/>
    <property type="project" value="UniProtKB-SubCell"/>
</dbReference>
<dbReference type="InterPro" id="IPR036291">
    <property type="entry name" value="NAD(P)-bd_dom_sf"/>
</dbReference>
<evidence type="ECO:0000256" key="3">
    <source>
        <dbReference type="ARBA" id="ARBA00009463"/>
    </source>
</evidence>
<dbReference type="Gene3D" id="3.40.50.720">
    <property type="entry name" value="NAD(P)-binding Rossmann-like Domain"/>
    <property type="match status" value="1"/>
</dbReference>
<feature type="domain" description="3-hydroxyacyl-CoA dehydrogenase NAD binding" evidence="13">
    <location>
        <begin position="23"/>
        <end position="208"/>
    </location>
</feature>
<dbReference type="Gene3D" id="1.10.1040.10">
    <property type="entry name" value="N-(1-d-carboxylethyl)-l-norvaline Dehydrogenase, domain 2"/>
    <property type="match status" value="1"/>
</dbReference>
<evidence type="ECO:0000256" key="1">
    <source>
        <dbReference type="ARBA" id="ARBA00004305"/>
    </source>
</evidence>
<dbReference type="InterPro" id="IPR006176">
    <property type="entry name" value="3-OHacyl-CoA_DH_NAD-bd"/>
</dbReference>
<evidence type="ECO:0000256" key="7">
    <source>
        <dbReference type="ARBA" id="ARBA00023027"/>
    </source>
</evidence>
<dbReference type="SUPFAM" id="SSF51735">
    <property type="entry name" value="NAD(P)-binding Rossmann-fold domains"/>
    <property type="match status" value="1"/>
</dbReference>
<dbReference type="EMBL" id="GIIL01000287">
    <property type="protein sequence ID" value="NOV44013.1"/>
    <property type="molecule type" value="Transcribed_RNA"/>
</dbReference>
<comment type="subcellular location">
    <subcellularLocation>
        <location evidence="1">Mitochondrion matrix</location>
    </subcellularLocation>
</comment>
<evidence type="ECO:0000259" key="12">
    <source>
        <dbReference type="Pfam" id="PF00725"/>
    </source>
</evidence>
<dbReference type="EC" id="1.1.1.35" evidence="4"/>
<evidence type="ECO:0000256" key="11">
    <source>
        <dbReference type="PIRSR" id="PIRSR000105-1"/>
    </source>
</evidence>
<dbReference type="GO" id="GO:0070403">
    <property type="term" value="F:NAD+ binding"/>
    <property type="evidence" value="ECO:0007669"/>
    <property type="project" value="InterPro"/>
</dbReference>
<dbReference type="GO" id="GO:0003857">
    <property type="term" value="F:(3S)-3-hydroxyacyl-CoA dehydrogenase (NAD+) activity"/>
    <property type="evidence" value="ECO:0007669"/>
    <property type="project" value="UniProtKB-EC"/>
</dbReference>
<dbReference type="InterPro" id="IPR008927">
    <property type="entry name" value="6-PGluconate_DH-like_C_sf"/>
</dbReference>
<dbReference type="PIRSF" id="PIRSF000105">
    <property type="entry name" value="HCDH"/>
    <property type="match status" value="1"/>
</dbReference>
<dbReference type="Pfam" id="PF02737">
    <property type="entry name" value="3HCDH_N"/>
    <property type="match status" value="1"/>
</dbReference>
<reference evidence="14" key="1">
    <citation type="submission" date="2020-03" db="EMBL/GenBank/DDBJ databases">
        <title>Transcriptomic Profiling of the Digestive Tract of the Rat Flea, Xenopsylla cheopis, Following Blood Feeding and Infection with Yersinia pestis.</title>
        <authorList>
            <person name="Bland D.M."/>
            <person name="Martens C.A."/>
            <person name="Virtaneva K."/>
            <person name="Kanakabandi K."/>
            <person name="Long D."/>
            <person name="Rosenke R."/>
            <person name="Saturday G.A."/>
            <person name="Hoyt F.H."/>
            <person name="Bruno D.P."/>
            <person name="Ribeiro J.M.C."/>
            <person name="Hinnebusch J."/>
        </authorList>
    </citation>
    <scope>NUCLEOTIDE SEQUENCE</scope>
</reference>
<feature type="domain" description="3-hydroxyacyl-CoA dehydrogenase C-terminal" evidence="12">
    <location>
        <begin position="210"/>
        <end position="307"/>
    </location>
</feature>
<comment type="pathway">
    <text evidence="2">Lipid metabolism; fatty acid beta-oxidation.</text>
</comment>
<dbReference type="InterPro" id="IPR013328">
    <property type="entry name" value="6PGD_dom2"/>
</dbReference>
<evidence type="ECO:0000256" key="6">
    <source>
        <dbReference type="ARBA" id="ARBA00023002"/>
    </source>
</evidence>
<dbReference type="PANTHER" id="PTHR43561:SF3">
    <property type="entry name" value="HYDROXYACYL-COENZYME A DEHYDROGENASE, MITOCHONDRIAL"/>
    <property type="match status" value="1"/>
</dbReference>
<dbReference type="GO" id="GO:0006635">
    <property type="term" value="P:fatty acid beta-oxidation"/>
    <property type="evidence" value="ECO:0007669"/>
    <property type="project" value="TreeGrafter"/>
</dbReference>
<dbReference type="PANTHER" id="PTHR43561">
    <property type="match status" value="1"/>
</dbReference>
<organism evidence="14">
    <name type="scientific">Xenopsylla cheopis</name>
    <name type="common">Oriental rat flea</name>
    <name type="synonym">Pulex cheopis</name>
    <dbReference type="NCBI Taxonomy" id="163159"/>
    <lineage>
        <taxon>Eukaryota</taxon>
        <taxon>Metazoa</taxon>
        <taxon>Ecdysozoa</taxon>
        <taxon>Arthropoda</taxon>
        <taxon>Hexapoda</taxon>
        <taxon>Insecta</taxon>
        <taxon>Pterygota</taxon>
        <taxon>Neoptera</taxon>
        <taxon>Endopterygota</taxon>
        <taxon>Siphonaptera</taxon>
        <taxon>Pulicidae</taxon>
        <taxon>Xenopsyllinae</taxon>
        <taxon>Xenopsylla</taxon>
    </lineage>
</organism>
<keyword evidence="9" id="KW-0496">Mitochondrion</keyword>
<name>A0A6M2DCF3_XENCH</name>